<accession>A0A915XIL3</accession>
<keyword evidence="3" id="KW-1185">Reference proteome</keyword>
<reference evidence="2" key="1">
    <citation type="submission" date="2020-12" db="EMBL/GenBank/DDBJ databases">
        <title>Desulfobium dissulfuricans gen. nov., sp. nov., a novel mesophilic, sulfate-reducing bacterium isolated from a deep-sea hydrothermal vent.</title>
        <authorList>
            <person name="Hashimoto Y."/>
            <person name="Tame A."/>
            <person name="Sawayama S."/>
            <person name="Miyazaki J."/>
            <person name="Takai K."/>
            <person name="Nakagawa S."/>
        </authorList>
    </citation>
    <scope>NUCLEOTIDE SEQUENCE</scope>
    <source>
        <strain evidence="2">GF1</strain>
    </source>
</reference>
<gene>
    <name evidence="2" type="ORF">GF1_16710</name>
</gene>
<name>A0A915XIL3_9BACT</name>
<dbReference type="Proteomes" id="UP001063350">
    <property type="component" value="Chromosome"/>
</dbReference>
<dbReference type="KEGG" id="ddu:GF1_16710"/>
<dbReference type="EMBL" id="AP024233">
    <property type="protein sequence ID" value="BCO09295.1"/>
    <property type="molecule type" value="Genomic_DNA"/>
</dbReference>
<dbReference type="CDD" id="cd22987">
    <property type="entry name" value="AcrVA2-like"/>
    <property type="match status" value="1"/>
</dbReference>
<protein>
    <submittedName>
        <fullName evidence="2">Uncharacterized protein</fullName>
    </submittedName>
</protein>
<organism evidence="2 3">
    <name type="scientific">Desulfolithobacter dissulfuricans</name>
    <dbReference type="NCBI Taxonomy" id="2795293"/>
    <lineage>
        <taxon>Bacteria</taxon>
        <taxon>Pseudomonadati</taxon>
        <taxon>Thermodesulfobacteriota</taxon>
        <taxon>Desulfobulbia</taxon>
        <taxon>Desulfobulbales</taxon>
        <taxon>Desulfobulbaceae</taxon>
        <taxon>Desulfolithobacter</taxon>
    </lineage>
</organism>
<dbReference type="AlphaFoldDB" id="A0A915XIL3"/>
<dbReference type="Pfam" id="PF26125">
    <property type="entry name" value="AcrVA2-like"/>
    <property type="match status" value="1"/>
</dbReference>
<evidence type="ECO:0000313" key="2">
    <source>
        <dbReference type="EMBL" id="BCO09295.1"/>
    </source>
</evidence>
<proteinExistence type="predicted"/>
<sequence>MGTIGDVARLSALSAWRMTRSVYRFDPALYASLLETPVSGKLPVEVLFQLPEWCVYIETPGFLWSGEKLAGFFAHLEYDVNMHRAELRLLLDLGSASWDHLIGIPLHLLENSTLEDAVSSAMQTAREYAAQNNSNLLEAIPEDVPQQINSSIEPLISLLLYLCSTNAEISGQGVPGNPKPVKTRRGMKVFPATAPRIWDVGVRIGSALRRAEQAGDKSNSAGTGSGAKKRPHVRRAHWHTYLVGKGRVNRVLKWIPPVPVGVSDDRDLPTVIKPVK</sequence>
<dbReference type="InterPro" id="IPR058915">
    <property type="entry name" value="AcrVA2-like"/>
</dbReference>
<feature type="region of interest" description="Disordered" evidence="1">
    <location>
        <begin position="210"/>
        <end position="233"/>
    </location>
</feature>
<evidence type="ECO:0000313" key="3">
    <source>
        <dbReference type="Proteomes" id="UP001063350"/>
    </source>
</evidence>
<evidence type="ECO:0000256" key="1">
    <source>
        <dbReference type="SAM" id="MobiDB-lite"/>
    </source>
</evidence>